<dbReference type="GO" id="GO:0016020">
    <property type="term" value="C:membrane"/>
    <property type="evidence" value="ECO:0007669"/>
    <property type="project" value="InterPro"/>
</dbReference>
<keyword evidence="7 8" id="KW-0408">Iron</keyword>
<dbReference type="GO" id="GO:0048038">
    <property type="term" value="F:quinone binding"/>
    <property type="evidence" value="ECO:0007669"/>
    <property type="project" value="InterPro"/>
</dbReference>
<dbReference type="GO" id="GO:0046872">
    <property type="term" value="F:metal ion binding"/>
    <property type="evidence" value="ECO:0007669"/>
    <property type="project" value="UniProtKB-KW"/>
</dbReference>
<dbReference type="GO" id="GO:0009055">
    <property type="term" value="F:electron transfer activity"/>
    <property type="evidence" value="ECO:0007669"/>
    <property type="project" value="InterPro"/>
</dbReference>
<reference evidence="10 11" key="1">
    <citation type="submission" date="2018-03" db="EMBL/GenBank/DDBJ databases">
        <title>Genomic Encyclopedia of Archaeal and Bacterial Type Strains, Phase II (KMG-II): from individual species to whole genera.</title>
        <authorList>
            <person name="Goeker M."/>
        </authorList>
    </citation>
    <scope>NUCLEOTIDE SEQUENCE [LARGE SCALE GENOMIC DNA]</scope>
    <source>
        <strain evidence="10 11">DSM 100346</strain>
    </source>
</reference>
<dbReference type="AlphaFoldDB" id="A0A316AZ78"/>
<evidence type="ECO:0000256" key="4">
    <source>
        <dbReference type="ARBA" id="ARBA00022723"/>
    </source>
</evidence>
<evidence type="ECO:0000256" key="7">
    <source>
        <dbReference type="ARBA" id="ARBA00023004"/>
    </source>
</evidence>
<evidence type="ECO:0000256" key="8">
    <source>
        <dbReference type="PROSITE-ProRule" id="PRU00433"/>
    </source>
</evidence>
<dbReference type="InterPro" id="IPR018391">
    <property type="entry name" value="PQQ_b-propeller_rpt"/>
</dbReference>
<dbReference type="EMBL" id="QGDT01000013">
    <property type="protein sequence ID" value="PWJ55537.1"/>
    <property type="molecule type" value="Genomic_DNA"/>
</dbReference>
<gene>
    <name evidence="10" type="ORF">CLV98_11313</name>
</gene>
<dbReference type="SUPFAM" id="SSF46626">
    <property type="entry name" value="Cytochrome c"/>
    <property type="match status" value="1"/>
</dbReference>
<evidence type="ECO:0000256" key="1">
    <source>
        <dbReference type="ARBA" id="ARBA00001931"/>
    </source>
</evidence>
<dbReference type="CDD" id="cd10280">
    <property type="entry name" value="PQQ_mGDH"/>
    <property type="match status" value="1"/>
</dbReference>
<dbReference type="InterPro" id="IPR002372">
    <property type="entry name" value="PQQ_rpt_dom"/>
</dbReference>
<proteinExistence type="inferred from homology"/>
<keyword evidence="6" id="KW-0560">Oxidoreductase</keyword>
<sequence length="715" mass="78495">MGQAQPVCFQFIMNMTRLLSILFISIFFIAGSSIRPYQSTQDWPEYNGNGSRNHYSALDQINKGNVTTLKVAWTYRSGGADTTLNRSQMQCNPIIIDGVLYGVSANTQAFALDAATGESLWKTALKDNGGTTSRGVTYWAEGNDKRIFFGAGKYIYALNATTGKPIPDFGENGRINLKIGLDRPGADDYVTSNTPNTIFKNLLITGVRVNESETALLGDIRAFDVRTGTLSWTFQTIPAKGEPGYETWLPENPRERLGGANSWMGMAIDRKRGIVYVPTGSSAYDFYGGNRKGDNLYANCLLALDAQTGRKLWHYQLVHHDIWDRDPPATPNLLTIKQDGKKIDVVSIVTKQGYTFVFDRVTGKPIFPITETAFPQTVMPGEQASPTQPVPDKPAPFARQAFTERDFSPFVADRDSLVAMLKLANTGSAYIPLTGKTTIFFPGTDGGAQWGGAATDPDGVLYVPSKEIPVYTSLIPKQQNSKNKMTTGANLYKMNCAACHGADRQGNHDGSYPSLIGIGGKMSDQKLHDLLMIGRGMMPSFSHISKPERDAIINFIRDKQMDKQVVSTQKMIIPYQHTGYNRWYDRNGYPVSAPPWGTLTAIDLNSGEHLWQIPLGEYKELTKKGIPVTGTDNYGGPLVTAGGLIFIAATRDEKFRAFDKRDGKLLWETDLPAAGYASPSTYSVDGKQYVVIACGGGKLNTKSGDQYVAFSISEE</sequence>
<keyword evidence="5" id="KW-0732">Signal</keyword>
<evidence type="ECO:0000259" key="9">
    <source>
        <dbReference type="PROSITE" id="PS51007"/>
    </source>
</evidence>
<dbReference type="Pfam" id="PF01011">
    <property type="entry name" value="PQQ"/>
    <property type="match status" value="2"/>
</dbReference>
<comment type="cofactor">
    <cofactor evidence="1">
        <name>pyrroloquinoline quinone</name>
        <dbReference type="ChEBI" id="CHEBI:58442"/>
    </cofactor>
</comment>
<dbReference type="SMART" id="SM00564">
    <property type="entry name" value="PQQ"/>
    <property type="match status" value="6"/>
</dbReference>
<evidence type="ECO:0000256" key="3">
    <source>
        <dbReference type="ARBA" id="ARBA00022617"/>
    </source>
</evidence>
<dbReference type="PANTHER" id="PTHR32303:SF4">
    <property type="entry name" value="QUINOPROTEIN GLUCOSE DEHYDROGENASE"/>
    <property type="match status" value="1"/>
</dbReference>
<name>A0A316AZ78_9BACT</name>
<comment type="caution">
    <text evidence="10">The sequence shown here is derived from an EMBL/GenBank/DDBJ whole genome shotgun (WGS) entry which is preliminary data.</text>
</comment>
<keyword evidence="3 8" id="KW-0349">Heme</keyword>
<dbReference type="PROSITE" id="PS51007">
    <property type="entry name" value="CYTC"/>
    <property type="match status" value="1"/>
</dbReference>
<feature type="domain" description="Cytochrome c" evidence="9">
    <location>
        <begin position="483"/>
        <end position="560"/>
    </location>
</feature>
<evidence type="ECO:0000313" key="11">
    <source>
        <dbReference type="Proteomes" id="UP000245880"/>
    </source>
</evidence>
<dbReference type="SUPFAM" id="SSF50998">
    <property type="entry name" value="Quinoprotein alcohol dehydrogenase-like"/>
    <property type="match status" value="1"/>
</dbReference>
<evidence type="ECO:0000313" key="10">
    <source>
        <dbReference type="EMBL" id="PWJ55537.1"/>
    </source>
</evidence>
<dbReference type="PANTHER" id="PTHR32303">
    <property type="entry name" value="QUINOPROTEIN ALCOHOL DEHYDROGENASE (CYTOCHROME C)"/>
    <property type="match status" value="1"/>
</dbReference>
<keyword evidence="4 8" id="KW-0479">Metal-binding</keyword>
<organism evidence="10 11">
    <name type="scientific">Dyadobacter jejuensis</name>
    <dbReference type="NCBI Taxonomy" id="1082580"/>
    <lineage>
        <taxon>Bacteria</taxon>
        <taxon>Pseudomonadati</taxon>
        <taxon>Bacteroidota</taxon>
        <taxon>Cytophagia</taxon>
        <taxon>Cytophagales</taxon>
        <taxon>Spirosomataceae</taxon>
        <taxon>Dyadobacter</taxon>
    </lineage>
</organism>
<evidence type="ECO:0000256" key="6">
    <source>
        <dbReference type="ARBA" id="ARBA00023002"/>
    </source>
</evidence>
<comment type="similarity">
    <text evidence="2">Belongs to the bacterial PQQ dehydrogenase family.</text>
</comment>
<dbReference type="InterPro" id="IPR009056">
    <property type="entry name" value="Cyt_c-like_dom"/>
</dbReference>
<evidence type="ECO:0000256" key="2">
    <source>
        <dbReference type="ARBA" id="ARBA00008156"/>
    </source>
</evidence>
<dbReference type="Gene3D" id="2.140.10.10">
    <property type="entry name" value="Quinoprotein alcohol dehydrogenase-like superfamily"/>
    <property type="match status" value="2"/>
</dbReference>
<dbReference type="InterPro" id="IPR011047">
    <property type="entry name" value="Quinoprotein_ADH-like_sf"/>
</dbReference>
<evidence type="ECO:0000256" key="5">
    <source>
        <dbReference type="ARBA" id="ARBA00022729"/>
    </source>
</evidence>
<dbReference type="GO" id="GO:0016614">
    <property type="term" value="F:oxidoreductase activity, acting on CH-OH group of donors"/>
    <property type="evidence" value="ECO:0007669"/>
    <property type="project" value="InterPro"/>
</dbReference>
<accession>A0A316AZ78</accession>
<dbReference type="GO" id="GO:0020037">
    <property type="term" value="F:heme binding"/>
    <property type="evidence" value="ECO:0007669"/>
    <property type="project" value="InterPro"/>
</dbReference>
<protein>
    <submittedName>
        <fullName evidence="10">Quinoprotein glucose dehydrogenase</fullName>
    </submittedName>
</protein>
<dbReference type="Proteomes" id="UP000245880">
    <property type="component" value="Unassembled WGS sequence"/>
</dbReference>
<dbReference type="InterPro" id="IPR017511">
    <property type="entry name" value="PQQ_mDH"/>
</dbReference>
<keyword evidence="11" id="KW-1185">Reference proteome</keyword>
<dbReference type="InterPro" id="IPR036909">
    <property type="entry name" value="Cyt_c-like_dom_sf"/>
</dbReference>
<dbReference type="Gene3D" id="1.10.760.10">
    <property type="entry name" value="Cytochrome c-like domain"/>
    <property type="match status" value="1"/>
</dbReference>